<dbReference type="STRING" id="293.GCA_000988015_01177"/>
<dbReference type="PROSITE" id="PS50935">
    <property type="entry name" value="SSB"/>
    <property type="match status" value="1"/>
</dbReference>
<dbReference type="GO" id="GO:0003697">
    <property type="term" value="F:single-stranded DNA binding"/>
    <property type="evidence" value="ECO:0007669"/>
    <property type="project" value="InterPro"/>
</dbReference>
<organism evidence="3 4">
    <name type="scientific">Brevundimonas diminuta</name>
    <name type="common">Pseudomonas diminuta</name>
    <dbReference type="NCBI Taxonomy" id="293"/>
    <lineage>
        <taxon>Bacteria</taxon>
        <taxon>Pseudomonadati</taxon>
        <taxon>Pseudomonadota</taxon>
        <taxon>Alphaproteobacteria</taxon>
        <taxon>Caulobacterales</taxon>
        <taxon>Caulobacteraceae</taxon>
        <taxon>Brevundimonas</taxon>
    </lineage>
</organism>
<dbReference type="AlphaFoldDB" id="A0A1Z3LVP7"/>
<evidence type="ECO:0000256" key="2">
    <source>
        <dbReference type="PROSITE-ProRule" id="PRU00252"/>
    </source>
</evidence>
<dbReference type="InterPro" id="IPR012340">
    <property type="entry name" value="NA-bd_OB-fold"/>
</dbReference>
<proteinExistence type="predicted"/>
<dbReference type="EMBL" id="CP021995">
    <property type="protein sequence ID" value="ASD26292.1"/>
    <property type="molecule type" value="Genomic_DNA"/>
</dbReference>
<dbReference type="GeneID" id="88840146"/>
<reference evidence="3 4" key="2">
    <citation type="submission" date="2017-06" db="EMBL/GenBank/DDBJ databases">
        <authorList>
            <person name="Kim H.J."/>
            <person name="Triplett B.A."/>
        </authorList>
    </citation>
    <scope>NUCLEOTIDE SEQUENCE [LARGE SCALE GENOMIC DNA]</scope>
    <source>
        <strain evidence="3 4">BZC3</strain>
    </source>
</reference>
<dbReference type="Proteomes" id="UP000197024">
    <property type="component" value="Chromosome"/>
</dbReference>
<gene>
    <name evidence="3" type="ORF">CD943_04925</name>
</gene>
<accession>A0A1Z3LVP7</accession>
<protein>
    <recommendedName>
        <fullName evidence="5">Single-stranded DNA-binding protein</fullName>
    </recommendedName>
</protein>
<dbReference type="InterPro" id="IPR000424">
    <property type="entry name" value="Primosome_PriB/ssb"/>
</dbReference>
<keyword evidence="1 2" id="KW-0238">DNA-binding</keyword>
<dbReference type="RefSeq" id="WP_035307841.1">
    <property type="nucleotide sequence ID" value="NZ_CP021995.1"/>
</dbReference>
<evidence type="ECO:0000313" key="3">
    <source>
        <dbReference type="EMBL" id="ASD26292.1"/>
    </source>
</evidence>
<dbReference type="SUPFAM" id="SSF50249">
    <property type="entry name" value="Nucleic acid-binding proteins"/>
    <property type="match status" value="1"/>
</dbReference>
<reference evidence="3 4" key="1">
    <citation type="submission" date="2017-06" db="EMBL/GenBank/DDBJ databases">
        <title>Biodegradation of gentamicin by bacterial consortia AMQD4 in synthetic medium and raw gentamicin sewage.</title>
        <authorList>
            <person name="Chang H."/>
            <person name="Feng Y."/>
            <person name="Li Z."/>
            <person name="Xue J."/>
            <person name="Cheng D."/>
        </authorList>
    </citation>
    <scope>NUCLEOTIDE SEQUENCE [LARGE SCALE GENOMIC DNA]</scope>
    <source>
        <strain evidence="3 4">BZC3</strain>
    </source>
</reference>
<evidence type="ECO:0000256" key="1">
    <source>
        <dbReference type="ARBA" id="ARBA00023125"/>
    </source>
</evidence>
<evidence type="ECO:0000313" key="4">
    <source>
        <dbReference type="Proteomes" id="UP000197024"/>
    </source>
</evidence>
<dbReference type="Gene3D" id="2.40.50.140">
    <property type="entry name" value="Nucleic acid-binding proteins"/>
    <property type="match status" value="1"/>
</dbReference>
<sequence>MQTMVFTGRLAADPQISDDFGKAVFRLLEQRGTDNAGKARLVGVNCVSWSKGLNEKVIARGLAQGCEAVVIGAFIDTAYTARDGSERTAKELVINRLTVLDWAEDRQADASADAADDRAAA</sequence>
<name>A0A1Z3LVP7_BREDI</name>
<evidence type="ECO:0008006" key="5">
    <source>
        <dbReference type="Google" id="ProtNLM"/>
    </source>
</evidence>